<keyword evidence="3" id="KW-1185">Reference proteome</keyword>
<dbReference type="Proteomes" id="UP001330434">
    <property type="component" value="Chromosome"/>
</dbReference>
<keyword evidence="1" id="KW-0732">Signal</keyword>
<protein>
    <submittedName>
        <fullName evidence="2">Uncharacterized protein</fullName>
    </submittedName>
</protein>
<feature type="signal peptide" evidence="1">
    <location>
        <begin position="1"/>
        <end position="17"/>
    </location>
</feature>
<reference evidence="2 3" key="1">
    <citation type="journal article" date="2024" name="Environ. Microbiol.">
        <title>Novel evolutionary insights on the interactions of the Holosporales (Alphaproteobacteria) with eukaryotic hosts from comparative genomics.</title>
        <authorList>
            <person name="Giovannini M."/>
            <person name="Petroni G."/>
            <person name="Castelli M."/>
        </authorList>
    </citation>
    <scope>NUCLEOTIDE SEQUENCE [LARGE SCALE GENOMIC DNA]</scope>
    <source>
        <strain evidence="2 3">US_Bl 15I1</strain>
    </source>
</reference>
<organism evidence="2 3">
    <name type="scientific">Candidatus Bealeia paramacronuclearis</name>
    <dbReference type="NCBI Taxonomy" id="1921001"/>
    <lineage>
        <taxon>Bacteria</taxon>
        <taxon>Pseudomonadati</taxon>
        <taxon>Pseudomonadota</taxon>
        <taxon>Alphaproteobacteria</taxon>
        <taxon>Holosporales</taxon>
        <taxon>Holosporaceae</taxon>
        <taxon>Candidatus Bealeia</taxon>
    </lineage>
</organism>
<gene>
    <name evidence="2" type="ORF">Bealeia1_01711</name>
</gene>
<evidence type="ECO:0000256" key="1">
    <source>
        <dbReference type="SAM" id="SignalP"/>
    </source>
</evidence>
<evidence type="ECO:0000313" key="3">
    <source>
        <dbReference type="Proteomes" id="UP001330434"/>
    </source>
</evidence>
<name>A0ABZ2C7P4_9PROT</name>
<feature type="chain" id="PRO_5045506542" evidence="1">
    <location>
        <begin position="18"/>
        <end position="183"/>
    </location>
</feature>
<dbReference type="RefSeq" id="WP_331256236.1">
    <property type="nucleotide sequence ID" value="NZ_CP133270.1"/>
</dbReference>
<proteinExistence type="predicted"/>
<accession>A0ABZ2C7P4</accession>
<dbReference type="EMBL" id="CP133270">
    <property type="protein sequence ID" value="WVX67501.1"/>
    <property type="molecule type" value="Genomic_DNA"/>
</dbReference>
<evidence type="ECO:0000313" key="2">
    <source>
        <dbReference type="EMBL" id="WVX67501.1"/>
    </source>
</evidence>
<sequence length="183" mass="20890">MKSVAWVLALWSTTLHAGYKFISAEDLGFEASLTGGNVKGCPGWVCNSTNYFETLKSYDHKKTFRVMIEGIQQNPRDIALRKDSPKNSEILNKNSWLEKSLELTESKTIVLDEMEMPLTKLFWGFIVWDDAKKLKAFKISLPENMTYSHVIVFDTYVFGFSANFISGKKNFLEIKPSVLQSKN</sequence>